<dbReference type="AlphaFoldDB" id="D1C6W1"/>
<proteinExistence type="predicted"/>
<evidence type="ECO:0000313" key="1">
    <source>
        <dbReference type="EMBL" id="ACZ37722.1"/>
    </source>
</evidence>
<dbReference type="EMBL" id="CP001823">
    <property type="protein sequence ID" value="ACZ37722.1"/>
    <property type="molecule type" value="Genomic_DNA"/>
</dbReference>
<gene>
    <name evidence="1" type="ordered locus">Sthe_0283</name>
</gene>
<reference evidence="1 2" key="2">
    <citation type="journal article" date="2010" name="Stand. Genomic Sci.">
        <title>Complete genome sequence of Desulfohalobium retbaense type strain (HR(100)).</title>
        <authorList>
            <person name="Spring S."/>
            <person name="Nolan M."/>
            <person name="Lapidus A."/>
            <person name="Glavina Del Rio T."/>
            <person name="Copeland A."/>
            <person name="Tice H."/>
            <person name="Cheng J.F."/>
            <person name="Lucas S."/>
            <person name="Land M."/>
            <person name="Chen F."/>
            <person name="Bruce D."/>
            <person name="Goodwin L."/>
            <person name="Pitluck S."/>
            <person name="Ivanova N."/>
            <person name="Mavromatis K."/>
            <person name="Mikhailova N."/>
            <person name="Pati A."/>
            <person name="Chen A."/>
            <person name="Palaniappan K."/>
            <person name="Hauser L."/>
            <person name="Chang Y.J."/>
            <person name="Jeffries C.D."/>
            <person name="Munk C."/>
            <person name="Kiss H."/>
            <person name="Chain P."/>
            <person name="Han C."/>
            <person name="Brettin T."/>
            <person name="Detter J.C."/>
            <person name="Schuler E."/>
            <person name="Goker M."/>
            <person name="Rohde M."/>
            <person name="Bristow J."/>
            <person name="Eisen J.A."/>
            <person name="Markowitz V."/>
            <person name="Hugenholtz P."/>
            <person name="Kyrpides N.C."/>
            <person name="Klenk H.P."/>
        </authorList>
    </citation>
    <scope>NUCLEOTIDE SEQUENCE [LARGE SCALE GENOMIC DNA]</scope>
    <source>
        <strain evidence="2">ATCC 49802 / DSM 20745 / S 6022</strain>
    </source>
</reference>
<dbReference type="InParanoid" id="D1C6W1"/>
<dbReference type="HOGENOM" id="CLU_2994415_0_0_0"/>
<dbReference type="STRING" id="479434.Sthe_0283"/>
<protein>
    <submittedName>
        <fullName evidence="1">Uncharacterized protein</fullName>
    </submittedName>
</protein>
<evidence type="ECO:0000313" key="2">
    <source>
        <dbReference type="Proteomes" id="UP000002027"/>
    </source>
</evidence>
<dbReference type="Proteomes" id="UP000002027">
    <property type="component" value="Chromosome 1"/>
</dbReference>
<organism evidence="1 2">
    <name type="scientific">Sphaerobacter thermophilus (strain ATCC 49802 / DSM 20745 / KCCM 41009 / NCIMB 13125 / S 6022)</name>
    <dbReference type="NCBI Taxonomy" id="479434"/>
    <lineage>
        <taxon>Bacteria</taxon>
        <taxon>Pseudomonadati</taxon>
        <taxon>Thermomicrobiota</taxon>
        <taxon>Thermomicrobia</taxon>
        <taxon>Sphaerobacterales</taxon>
        <taxon>Sphaerobacterineae</taxon>
        <taxon>Sphaerobacteraceae</taxon>
        <taxon>Sphaerobacter</taxon>
    </lineage>
</organism>
<dbReference type="KEGG" id="sti:Sthe_0283"/>
<dbReference type="RefSeq" id="WP_012870770.1">
    <property type="nucleotide sequence ID" value="NC_013523.1"/>
</dbReference>
<reference evidence="2" key="1">
    <citation type="submission" date="2009-11" db="EMBL/GenBank/DDBJ databases">
        <title>The complete chromosome 1 of Sphaerobacter thermophilus DSM 20745.</title>
        <authorList>
            <person name="Lucas S."/>
            <person name="Copeland A."/>
            <person name="Lapidus A."/>
            <person name="Glavina del Rio T."/>
            <person name="Dalin E."/>
            <person name="Tice H."/>
            <person name="Bruce D."/>
            <person name="Goodwin L."/>
            <person name="Pitluck S."/>
            <person name="Kyrpides N."/>
            <person name="Mavromatis K."/>
            <person name="Ivanova N."/>
            <person name="Mikhailova N."/>
            <person name="LaButti K.M."/>
            <person name="Clum A."/>
            <person name="Sun H.I."/>
            <person name="Brettin T."/>
            <person name="Detter J.C."/>
            <person name="Han C."/>
            <person name="Larimer F."/>
            <person name="Land M."/>
            <person name="Hauser L."/>
            <person name="Markowitz V."/>
            <person name="Cheng J.F."/>
            <person name="Hugenholtz P."/>
            <person name="Woyke T."/>
            <person name="Wu D."/>
            <person name="Steenblock K."/>
            <person name="Schneider S."/>
            <person name="Pukall R."/>
            <person name="Goeker M."/>
            <person name="Klenk H.P."/>
            <person name="Eisen J.A."/>
        </authorList>
    </citation>
    <scope>NUCLEOTIDE SEQUENCE [LARGE SCALE GENOMIC DNA]</scope>
    <source>
        <strain evidence="2">ATCC 49802 / DSM 20745 / S 6022</strain>
    </source>
</reference>
<keyword evidence="2" id="KW-1185">Reference proteome</keyword>
<sequence length="57" mass="6089">MNWPAGLFAAGLWVLLSAVWATLQPSLYPVSTARLAGRVFRDLAPALLLGLLVARLA</sequence>
<name>D1C6W1_SPHTD</name>
<accession>D1C6W1</accession>